<evidence type="ECO:0000256" key="1">
    <source>
        <dbReference type="ARBA" id="ARBA00008455"/>
    </source>
</evidence>
<dbReference type="InterPro" id="IPR039417">
    <property type="entry name" value="Peptidase_C1A_papain-like"/>
</dbReference>
<dbReference type="VEuPathDB" id="TrichDB:TRFO_42628"/>
<dbReference type="Pfam" id="PF00112">
    <property type="entry name" value="Peptidase_C1"/>
    <property type="match status" value="1"/>
</dbReference>
<dbReference type="InterPro" id="IPR000169">
    <property type="entry name" value="Pept_cys_AS"/>
</dbReference>
<gene>
    <name evidence="6" type="primary">LCP1</name>
    <name evidence="6" type="ORF">TRFO_42628</name>
</gene>
<dbReference type="GeneID" id="94849109"/>
<dbReference type="FunFam" id="3.90.70.10:FF:000039">
    <property type="entry name" value="Cysteine proteinase 2, putative"/>
    <property type="match status" value="1"/>
</dbReference>
<dbReference type="InterPro" id="IPR000668">
    <property type="entry name" value="Peptidase_C1A_C"/>
</dbReference>
<dbReference type="EMBL" id="MLAK01000249">
    <property type="protein sequence ID" value="OHT15261.1"/>
    <property type="molecule type" value="Genomic_DNA"/>
</dbReference>
<name>A0A1J4L080_9EUKA</name>
<evidence type="ECO:0000256" key="2">
    <source>
        <dbReference type="ARBA" id="ARBA00023157"/>
    </source>
</evidence>
<dbReference type="PROSITE" id="PS00639">
    <property type="entry name" value="THIOL_PROTEASE_HIS"/>
    <property type="match status" value="1"/>
</dbReference>
<evidence type="ECO:0000313" key="7">
    <source>
        <dbReference type="Proteomes" id="UP000179807"/>
    </source>
</evidence>
<feature type="signal peptide" evidence="3">
    <location>
        <begin position="1"/>
        <end position="17"/>
    </location>
</feature>
<dbReference type="PANTHER" id="PTHR12411">
    <property type="entry name" value="CYSTEINE PROTEASE FAMILY C1-RELATED"/>
    <property type="match status" value="1"/>
</dbReference>
<dbReference type="RefSeq" id="XP_068368397.1">
    <property type="nucleotide sequence ID" value="XM_068514405.1"/>
</dbReference>
<comment type="similarity">
    <text evidence="1">Belongs to the peptidase C1 family.</text>
</comment>
<dbReference type="InterPro" id="IPR013128">
    <property type="entry name" value="Peptidase_C1A"/>
</dbReference>
<reference evidence="6" key="1">
    <citation type="submission" date="2016-10" db="EMBL/GenBank/DDBJ databases">
        <authorList>
            <person name="Benchimol M."/>
            <person name="Almeida L.G."/>
            <person name="Vasconcelos A.T."/>
            <person name="Perreira-Neves A."/>
            <person name="Rosa I.A."/>
            <person name="Tasca T."/>
            <person name="Bogo M.R."/>
            <person name="de Souza W."/>
        </authorList>
    </citation>
    <scope>NUCLEOTIDE SEQUENCE [LARGE SCALE GENOMIC DNA]</scope>
    <source>
        <strain evidence="6">K</strain>
    </source>
</reference>
<feature type="chain" id="PRO_5018708010" evidence="3">
    <location>
        <begin position="18"/>
        <end position="326"/>
    </location>
</feature>
<sequence length="326" mass="36916">MFFLIAALAKCAPYIAAHEEKSFLSWMRQHNQFYTGSEYHFRLGIYLSNLRYINEFNKNSSKKYFLRANSLSTLTPAEYKTLLGYVPSDVKVPRSPFRKQYRNDLPDNYDLREKGLVNRIKDQGNCGSCWAFGTVAAQETNWALTHDGQLYSLSESNLVDCVIDALGCNGGNPSLALSYVSWIQGGKFMKDDDYPYVPSVQSCKFDSSKGVTHMRTYYSTWRGDEEDLKNSVVTYGAHAIAMDCSNNNFHNYGGGIYQDDASCSSFFMDHCMCLVGYGVEDGTGFWIIKNSWGTSWGEEGYFRIIRNGSNLCGVASNAIYPYEYDE</sequence>
<dbReference type="Pfam" id="PF08246">
    <property type="entry name" value="Inhibitor_I29"/>
    <property type="match status" value="1"/>
</dbReference>
<comment type="caution">
    <text evidence="6">The sequence shown here is derived from an EMBL/GenBank/DDBJ whole genome shotgun (WGS) entry which is preliminary data.</text>
</comment>
<evidence type="ECO:0000256" key="3">
    <source>
        <dbReference type="SAM" id="SignalP"/>
    </source>
</evidence>
<protein>
    <submittedName>
        <fullName evidence="6">Digestive cysteine proteinase 1</fullName>
    </submittedName>
</protein>
<keyword evidence="2" id="KW-1015">Disulfide bond</keyword>
<dbReference type="InterPro" id="IPR038765">
    <property type="entry name" value="Papain-like_cys_pep_sf"/>
</dbReference>
<evidence type="ECO:0000259" key="5">
    <source>
        <dbReference type="SMART" id="SM00848"/>
    </source>
</evidence>
<accession>A0A1J4L080</accession>
<dbReference type="Proteomes" id="UP000179807">
    <property type="component" value="Unassembled WGS sequence"/>
</dbReference>
<dbReference type="GO" id="GO:0006508">
    <property type="term" value="P:proteolysis"/>
    <property type="evidence" value="ECO:0007669"/>
    <property type="project" value="InterPro"/>
</dbReference>
<dbReference type="InterPro" id="IPR025661">
    <property type="entry name" value="Pept_asp_AS"/>
</dbReference>
<keyword evidence="3" id="KW-0732">Signal</keyword>
<dbReference type="SUPFAM" id="SSF54001">
    <property type="entry name" value="Cysteine proteinases"/>
    <property type="match status" value="1"/>
</dbReference>
<dbReference type="OrthoDB" id="640249at2759"/>
<dbReference type="InterPro" id="IPR013201">
    <property type="entry name" value="Prot_inhib_I29"/>
</dbReference>
<dbReference type="CDD" id="cd02248">
    <property type="entry name" value="Peptidase_C1A"/>
    <property type="match status" value="1"/>
</dbReference>
<dbReference type="SMART" id="SM00645">
    <property type="entry name" value="Pept_C1"/>
    <property type="match status" value="1"/>
</dbReference>
<keyword evidence="7" id="KW-1185">Reference proteome</keyword>
<dbReference type="GO" id="GO:0008234">
    <property type="term" value="F:cysteine-type peptidase activity"/>
    <property type="evidence" value="ECO:0007669"/>
    <property type="project" value="InterPro"/>
</dbReference>
<dbReference type="AlphaFoldDB" id="A0A1J4L080"/>
<feature type="domain" description="Cathepsin propeptide inhibitor" evidence="5">
    <location>
        <begin position="23"/>
        <end position="79"/>
    </location>
</feature>
<dbReference type="PROSITE" id="PS00139">
    <property type="entry name" value="THIOL_PROTEASE_CYS"/>
    <property type="match status" value="1"/>
</dbReference>
<evidence type="ECO:0000259" key="4">
    <source>
        <dbReference type="SMART" id="SM00645"/>
    </source>
</evidence>
<proteinExistence type="inferred from homology"/>
<dbReference type="InterPro" id="IPR025660">
    <property type="entry name" value="Pept_his_AS"/>
</dbReference>
<dbReference type="SMART" id="SM00848">
    <property type="entry name" value="Inhibitor_I29"/>
    <property type="match status" value="1"/>
</dbReference>
<dbReference type="PRINTS" id="PR00705">
    <property type="entry name" value="PAPAIN"/>
</dbReference>
<dbReference type="PROSITE" id="PS00640">
    <property type="entry name" value="THIOL_PROTEASE_ASN"/>
    <property type="match status" value="1"/>
</dbReference>
<dbReference type="Gene3D" id="3.90.70.10">
    <property type="entry name" value="Cysteine proteinases"/>
    <property type="match status" value="1"/>
</dbReference>
<evidence type="ECO:0000313" key="6">
    <source>
        <dbReference type="EMBL" id="OHT15261.1"/>
    </source>
</evidence>
<organism evidence="6 7">
    <name type="scientific">Tritrichomonas foetus</name>
    <dbReference type="NCBI Taxonomy" id="1144522"/>
    <lineage>
        <taxon>Eukaryota</taxon>
        <taxon>Metamonada</taxon>
        <taxon>Parabasalia</taxon>
        <taxon>Tritrichomonadida</taxon>
        <taxon>Tritrichomonadidae</taxon>
        <taxon>Tritrichomonas</taxon>
    </lineage>
</organism>
<feature type="domain" description="Peptidase C1A papain C-terminal" evidence="4">
    <location>
        <begin position="105"/>
        <end position="322"/>
    </location>
</feature>